<organism evidence="1 2">
    <name type="scientific">Natrinema halophilum</name>
    <dbReference type="NCBI Taxonomy" id="1699371"/>
    <lineage>
        <taxon>Archaea</taxon>
        <taxon>Methanobacteriati</taxon>
        <taxon>Methanobacteriota</taxon>
        <taxon>Stenosarchaea group</taxon>
        <taxon>Halobacteria</taxon>
        <taxon>Halobacteriales</taxon>
        <taxon>Natrialbaceae</taxon>
        <taxon>Natrinema</taxon>
    </lineage>
</organism>
<dbReference type="GO" id="GO:0004180">
    <property type="term" value="F:carboxypeptidase activity"/>
    <property type="evidence" value="ECO:0007669"/>
    <property type="project" value="UniProtKB-KW"/>
</dbReference>
<proteinExistence type="predicted"/>
<protein>
    <submittedName>
        <fullName evidence="1">Carboxypeptidase regulatory-like domain-containing protein</fullName>
    </submittedName>
</protein>
<reference evidence="1 2" key="1">
    <citation type="submission" date="2020-07" db="EMBL/GenBank/DDBJ databases">
        <authorList>
            <person name="Cui H."/>
        </authorList>
    </citation>
    <scope>NUCLEOTIDE SEQUENCE [LARGE SCALE GENOMIC DNA]</scope>
    <source>
        <strain evidence="1 2">YPL8</strain>
    </source>
</reference>
<dbReference type="Proteomes" id="UP000509241">
    <property type="component" value="Chromosome"/>
</dbReference>
<dbReference type="KEGG" id="haly:HYG82_13285"/>
<dbReference type="RefSeq" id="WP_179261623.1">
    <property type="nucleotide sequence ID" value="NZ_CP058601.1"/>
</dbReference>
<keyword evidence="1" id="KW-0645">Protease</keyword>
<accession>A0A7D5KST7</accession>
<dbReference type="GeneID" id="56034282"/>
<name>A0A7D5KST7_9EURY</name>
<evidence type="ECO:0000313" key="2">
    <source>
        <dbReference type="Proteomes" id="UP000509241"/>
    </source>
</evidence>
<sequence>MHVTRRLRIAVERREVAVGAPITIRVRDTRRRPVEGALVTTGIKSVRTDERGLCKLRFDSPGFWKLVAAKSASDRVEYEPASALIRVVPNRAALRPLGRVGYR</sequence>
<dbReference type="OrthoDB" id="200409at2157"/>
<keyword evidence="1" id="KW-0121">Carboxypeptidase</keyword>
<evidence type="ECO:0000313" key="1">
    <source>
        <dbReference type="EMBL" id="QLG49764.1"/>
    </source>
</evidence>
<dbReference type="EMBL" id="CP058601">
    <property type="protein sequence ID" value="QLG49764.1"/>
    <property type="molecule type" value="Genomic_DNA"/>
</dbReference>
<keyword evidence="2" id="KW-1185">Reference proteome</keyword>
<keyword evidence="1" id="KW-0378">Hydrolase</keyword>
<gene>
    <name evidence="1" type="ORF">HYG82_13285</name>
</gene>
<dbReference type="AlphaFoldDB" id="A0A7D5KST7"/>